<name>A0A2V4TT39_9BURK</name>
<protein>
    <submittedName>
        <fullName evidence="3">Protease I</fullName>
    </submittedName>
</protein>
<comment type="caution">
    <text evidence="3">The sequence shown here is derived from an EMBL/GenBank/DDBJ whole genome shotgun (WGS) entry which is preliminary data.</text>
</comment>
<dbReference type="InterPro" id="IPR029062">
    <property type="entry name" value="Class_I_gatase-like"/>
</dbReference>
<gene>
    <name evidence="3" type="ORF">C7410_13254</name>
</gene>
<organism evidence="3 4">
    <name type="scientific">Paraburkholderia silvatlantica</name>
    <dbReference type="NCBI Taxonomy" id="321895"/>
    <lineage>
        <taxon>Bacteria</taxon>
        <taxon>Pseudomonadati</taxon>
        <taxon>Pseudomonadota</taxon>
        <taxon>Betaproteobacteria</taxon>
        <taxon>Burkholderiales</taxon>
        <taxon>Burkholderiaceae</taxon>
        <taxon>Paraburkholderia</taxon>
    </lineage>
</organism>
<dbReference type="EMBL" id="QJSQ01000032">
    <property type="protein sequence ID" value="PYE15742.1"/>
    <property type="molecule type" value="Genomic_DNA"/>
</dbReference>
<dbReference type="GO" id="GO:0008233">
    <property type="term" value="F:peptidase activity"/>
    <property type="evidence" value="ECO:0007669"/>
    <property type="project" value="UniProtKB-KW"/>
</dbReference>
<dbReference type="Gene3D" id="3.40.50.880">
    <property type="match status" value="1"/>
</dbReference>
<keyword evidence="3" id="KW-0645">Protease</keyword>
<proteinExistence type="inferred from homology"/>
<dbReference type="Pfam" id="PF01965">
    <property type="entry name" value="DJ-1_PfpI"/>
    <property type="match status" value="1"/>
</dbReference>
<evidence type="ECO:0000259" key="2">
    <source>
        <dbReference type="Pfam" id="PF01965"/>
    </source>
</evidence>
<dbReference type="InterPro" id="IPR006286">
    <property type="entry name" value="C56_PfpI-like"/>
</dbReference>
<accession>A0A2V4TT39</accession>
<reference evidence="3 4" key="1">
    <citation type="submission" date="2018-06" db="EMBL/GenBank/DDBJ databases">
        <title>Genomic Encyclopedia of Type Strains, Phase IV (KMG-V): Genome sequencing to study the core and pangenomes of soil and plant-associated prokaryotes.</title>
        <authorList>
            <person name="Whitman W."/>
        </authorList>
    </citation>
    <scope>NUCLEOTIDE SEQUENCE [LARGE SCALE GENOMIC DNA]</scope>
    <source>
        <strain evidence="3 4">SRCL-318</strain>
    </source>
</reference>
<comment type="similarity">
    <text evidence="1">Belongs to the peptidase C56 family.</text>
</comment>
<dbReference type="GO" id="GO:0006508">
    <property type="term" value="P:proteolysis"/>
    <property type="evidence" value="ECO:0007669"/>
    <property type="project" value="UniProtKB-KW"/>
</dbReference>
<sequence length="242" mass="26530">MTNSSARDIVTALHAYDDLPPFPKVNIHFLATAPGNERLLEFMTERPANPGQFKGKRIGIIATHGVEETEVSIPRKWLEARGATCHLVSPRHIEYAAAFGIQFPEIAKTHVLAIQFTHNSGWIPVDAHIEAVSVDDYDAVYVPGGAWNPDQLRVNPGVLKFLQAFQRTGKPVGALCHGSQVLLSARLLKGRRATGYWNIMEDLANAGADVVDEPVVVDENVITSRFIYDIPQFVGAIVGQIS</sequence>
<dbReference type="PROSITE" id="PS51276">
    <property type="entry name" value="PEPTIDASE_C56_PFPI"/>
    <property type="match status" value="1"/>
</dbReference>
<keyword evidence="3" id="KW-0378">Hydrolase</keyword>
<dbReference type="PANTHER" id="PTHR42733:SF12">
    <property type="entry name" value="PROTEINASE"/>
    <property type="match status" value="1"/>
</dbReference>
<evidence type="ECO:0000313" key="3">
    <source>
        <dbReference type="EMBL" id="PYE15742.1"/>
    </source>
</evidence>
<dbReference type="AlphaFoldDB" id="A0A2V4TT39"/>
<dbReference type="PANTHER" id="PTHR42733">
    <property type="entry name" value="DJ-1 PROTEIN"/>
    <property type="match status" value="1"/>
</dbReference>
<dbReference type="InterPro" id="IPR002818">
    <property type="entry name" value="DJ-1/PfpI"/>
</dbReference>
<dbReference type="SUPFAM" id="SSF52317">
    <property type="entry name" value="Class I glutamine amidotransferase-like"/>
    <property type="match status" value="1"/>
</dbReference>
<evidence type="ECO:0000256" key="1">
    <source>
        <dbReference type="ARBA" id="ARBA00008542"/>
    </source>
</evidence>
<feature type="domain" description="DJ-1/PfpI" evidence="2">
    <location>
        <begin position="56"/>
        <end position="238"/>
    </location>
</feature>
<evidence type="ECO:0000313" key="4">
    <source>
        <dbReference type="Proteomes" id="UP000247772"/>
    </source>
</evidence>
<dbReference type="Proteomes" id="UP000247772">
    <property type="component" value="Unassembled WGS sequence"/>
</dbReference>